<gene>
    <name evidence="1" type="ORF">G5B36_29565</name>
</gene>
<dbReference type="Proteomes" id="UP000669239">
    <property type="component" value="Unassembled WGS sequence"/>
</dbReference>
<organism evidence="1 2">
    <name type="scientific">Enterocloster aldenensis</name>
    <dbReference type="NCBI Taxonomy" id="358742"/>
    <lineage>
        <taxon>Bacteria</taxon>
        <taxon>Bacillati</taxon>
        <taxon>Bacillota</taxon>
        <taxon>Clostridia</taxon>
        <taxon>Lachnospirales</taxon>
        <taxon>Lachnospiraceae</taxon>
        <taxon>Enterocloster</taxon>
    </lineage>
</organism>
<proteinExistence type="predicted"/>
<sequence>MREHFQSDQQIVDRLEACLNKLASMRETVMDLARQNRNEEAVAYMEANNIPTIKAAQAELDLLIEN</sequence>
<name>A0ABX2HWQ3_9FIRM</name>
<evidence type="ECO:0000313" key="1">
    <source>
        <dbReference type="EMBL" id="NSJ52765.1"/>
    </source>
</evidence>
<accession>A0ABX2HWQ3</accession>
<feature type="non-terminal residue" evidence="1">
    <location>
        <position position="66"/>
    </location>
</feature>
<keyword evidence="2" id="KW-1185">Reference proteome</keyword>
<evidence type="ECO:0000313" key="2">
    <source>
        <dbReference type="Proteomes" id="UP000669239"/>
    </source>
</evidence>
<protein>
    <submittedName>
        <fullName evidence="1">Methyl-accepting chemotaxis protein</fullName>
    </submittedName>
</protein>
<reference evidence="1 2" key="1">
    <citation type="journal article" date="2020" name="Cell Host Microbe">
        <title>Functional and Genomic Variation between Human-Derived Isolates of Lachnospiraceae Reveals Inter- and Intra-Species Diversity.</title>
        <authorList>
            <person name="Sorbara M.T."/>
            <person name="Littmann E.R."/>
            <person name="Fontana E."/>
            <person name="Moody T.U."/>
            <person name="Kohout C.E."/>
            <person name="Gjonbalaj M."/>
            <person name="Eaton V."/>
            <person name="Seok R."/>
            <person name="Leiner I.M."/>
            <person name="Pamer E.G."/>
        </authorList>
    </citation>
    <scope>NUCLEOTIDE SEQUENCE [LARGE SCALE GENOMIC DNA]</scope>
    <source>
        <strain evidence="1 2">MSK.1.17</strain>
    </source>
</reference>
<comment type="caution">
    <text evidence="1">The sequence shown here is derived from an EMBL/GenBank/DDBJ whole genome shotgun (WGS) entry which is preliminary data.</text>
</comment>
<dbReference type="EMBL" id="JAAITT010000143">
    <property type="protein sequence ID" value="NSJ52765.1"/>
    <property type="molecule type" value="Genomic_DNA"/>
</dbReference>